<evidence type="ECO:0000256" key="4">
    <source>
        <dbReference type="ARBA" id="ARBA00040194"/>
    </source>
</evidence>
<dbReference type="NCBIfam" id="NF008448">
    <property type="entry name" value="PRK11295.1"/>
    <property type="match status" value="1"/>
</dbReference>
<dbReference type="AlphaFoldDB" id="A0A8J6NBN1"/>
<feature type="domain" description="HNH nuclease" evidence="5">
    <location>
        <begin position="16"/>
        <end position="71"/>
    </location>
</feature>
<organism evidence="6 7">
    <name type="scientific">Candidatus Desulfobia pelagia</name>
    <dbReference type="NCBI Taxonomy" id="2841692"/>
    <lineage>
        <taxon>Bacteria</taxon>
        <taxon>Pseudomonadati</taxon>
        <taxon>Thermodesulfobacteriota</taxon>
        <taxon>Desulfobulbia</taxon>
        <taxon>Desulfobulbales</taxon>
        <taxon>Desulfobulbaceae</taxon>
        <taxon>Candidatus Desulfobia</taxon>
    </lineage>
</organism>
<evidence type="ECO:0000256" key="2">
    <source>
        <dbReference type="ARBA" id="ARBA00022801"/>
    </source>
</evidence>
<dbReference type="GO" id="GO:0008270">
    <property type="term" value="F:zinc ion binding"/>
    <property type="evidence" value="ECO:0007669"/>
    <property type="project" value="InterPro"/>
</dbReference>
<evidence type="ECO:0000256" key="3">
    <source>
        <dbReference type="ARBA" id="ARBA00038412"/>
    </source>
</evidence>
<dbReference type="PANTHER" id="PTHR41286">
    <property type="entry name" value="HNH NUCLEASE YAJD-RELATED"/>
    <property type="match status" value="1"/>
</dbReference>
<dbReference type="InterPro" id="IPR003615">
    <property type="entry name" value="HNH_nuc"/>
</dbReference>
<gene>
    <name evidence="6" type="ORF">H8E41_04510</name>
</gene>
<keyword evidence="1" id="KW-0540">Nuclease</keyword>
<keyword evidence="2" id="KW-0378">Hydrolase</keyword>
<evidence type="ECO:0000256" key="1">
    <source>
        <dbReference type="ARBA" id="ARBA00022722"/>
    </source>
</evidence>
<dbReference type="InterPro" id="IPR002711">
    <property type="entry name" value="HNH"/>
</dbReference>
<reference evidence="6 7" key="1">
    <citation type="submission" date="2020-08" db="EMBL/GenBank/DDBJ databases">
        <title>Bridging the membrane lipid divide: bacteria of the FCB group superphylum have the potential to synthesize archaeal ether lipids.</title>
        <authorList>
            <person name="Villanueva L."/>
            <person name="Von Meijenfeldt F.A.B."/>
            <person name="Westbye A.B."/>
            <person name="Yadav S."/>
            <person name="Hopmans E.C."/>
            <person name="Dutilh B.E."/>
            <person name="Sinninghe Damste J.S."/>
        </authorList>
    </citation>
    <scope>NUCLEOTIDE SEQUENCE [LARGE SCALE GENOMIC DNA]</scope>
    <source>
        <strain evidence="6">NIOZ-UU47</strain>
    </source>
</reference>
<accession>A0A8J6NBN1</accession>
<dbReference type="PANTHER" id="PTHR41286:SF1">
    <property type="entry name" value="HNH NUCLEASE YAJD-RELATED"/>
    <property type="match status" value="1"/>
</dbReference>
<dbReference type="EMBL" id="JACNJZ010000073">
    <property type="protein sequence ID" value="MBC8317145.1"/>
    <property type="molecule type" value="Genomic_DNA"/>
</dbReference>
<evidence type="ECO:0000313" key="7">
    <source>
        <dbReference type="Proteomes" id="UP000614424"/>
    </source>
</evidence>
<dbReference type="GO" id="GO:0005829">
    <property type="term" value="C:cytosol"/>
    <property type="evidence" value="ECO:0007669"/>
    <property type="project" value="TreeGrafter"/>
</dbReference>
<proteinExistence type="inferred from homology"/>
<dbReference type="CDD" id="cd00085">
    <property type="entry name" value="HNHc"/>
    <property type="match status" value="1"/>
</dbReference>
<evidence type="ECO:0000313" key="6">
    <source>
        <dbReference type="EMBL" id="MBC8317145.1"/>
    </source>
</evidence>
<evidence type="ECO:0000259" key="5">
    <source>
        <dbReference type="SMART" id="SM00507"/>
    </source>
</evidence>
<dbReference type="Proteomes" id="UP000614424">
    <property type="component" value="Unassembled WGS sequence"/>
</dbReference>
<dbReference type="GO" id="GO:0003676">
    <property type="term" value="F:nucleic acid binding"/>
    <property type="evidence" value="ECO:0007669"/>
    <property type="project" value="InterPro"/>
</dbReference>
<name>A0A8J6NBN1_9BACT</name>
<comment type="caution">
    <text evidence="6">The sequence shown here is derived from an EMBL/GenBank/DDBJ whole genome shotgun (WGS) entry which is preliminary data.</text>
</comment>
<protein>
    <recommendedName>
        <fullName evidence="4">Putative HNH nuclease YajD</fullName>
    </recommendedName>
</protein>
<dbReference type="SMART" id="SM00507">
    <property type="entry name" value="HNHc"/>
    <property type="match status" value="1"/>
</dbReference>
<dbReference type="Gene3D" id="1.10.30.50">
    <property type="match status" value="1"/>
</dbReference>
<dbReference type="GO" id="GO:0016787">
    <property type="term" value="F:hydrolase activity"/>
    <property type="evidence" value="ECO:0007669"/>
    <property type="project" value="UniProtKB-KW"/>
</dbReference>
<dbReference type="Pfam" id="PF01844">
    <property type="entry name" value="HNH"/>
    <property type="match status" value="1"/>
</dbReference>
<comment type="similarity">
    <text evidence="3">Belongs to the HNH nuclease family.</text>
</comment>
<sequence length="110" mass="12476">MIDEALREQARREQSYREQALKLFPWVCGICSREFAGKKLKELTVHHKDHNHDNNPPDGGNWELLCIYCHDNIHSRTIDSEHGIGGEESGQDAGLTHKAFGALADLLKKQ</sequence>
<dbReference type="GO" id="GO:0004519">
    <property type="term" value="F:endonuclease activity"/>
    <property type="evidence" value="ECO:0007669"/>
    <property type="project" value="InterPro"/>
</dbReference>